<protein>
    <submittedName>
        <fullName evidence="1">Uncharacterized protein</fullName>
    </submittedName>
</protein>
<dbReference type="AlphaFoldDB" id="A0A381XGU1"/>
<accession>A0A381XGU1</accession>
<organism evidence="1">
    <name type="scientific">marine metagenome</name>
    <dbReference type="NCBI Taxonomy" id="408172"/>
    <lineage>
        <taxon>unclassified sequences</taxon>
        <taxon>metagenomes</taxon>
        <taxon>ecological metagenomes</taxon>
    </lineage>
</organism>
<gene>
    <name evidence="1" type="ORF">METZ01_LOCUS116684</name>
</gene>
<name>A0A381XGU1_9ZZZZ</name>
<reference evidence="1" key="1">
    <citation type="submission" date="2018-05" db="EMBL/GenBank/DDBJ databases">
        <authorList>
            <person name="Lanie J.A."/>
            <person name="Ng W.-L."/>
            <person name="Kazmierczak K.M."/>
            <person name="Andrzejewski T.M."/>
            <person name="Davidsen T.M."/>
            <person name="Wayne K.J."/>
            <person name="Tettelin H."/>
            <person name="Glass J.I."/>
            <person name="Rusch D."/>
            <person name="Podicherti R."/>
            <person name="Tsui H.-C.T."/>
            <person name="Winkler M.E."/>
        </authorList>
    </citation>
    <scope>NUCLEOTIDE SEQUENCE</scope>
</reference>
<proteinExistence type="predicted"/>
<evidence type="ECO:0000313" key="1">
    <source>
        <dbReference type="EMBL" id="SVA63830.1"/>
    </source>
</evidence>
<sequence length="52" mass="5679">MRQIIYALLTRPPVVSKVQALSVTPRLACIRPAASVHPEPGSNSSSLNFKYI</sequence>
<dbReference type="EMBL" id="UINC01015095">
    <property type="protein sequence ID" value="SVA63830.1"/>
    <property type="molecule type" value="Genomic_DNA"/>
</dbReference>